<accession>A0A1A8FLC3</accession>
<dbReference type="AlphaFoldDB" id="A0A1A8FLC3"/>
<proteinExistence type="predicted"/>
<sequence length="67" mass="7555">YATALLSSLQTDNKNPQLLSYSVTTMRAADPGPWQLRVTVEKHKAAGQDVRKSRFSKQVDFKFNVLT</sequence>
<gene>
    <name evidence="1" type="primary">Nfu_g_1_012541</name>
</gene>
<dbReference type="EMBL" id="HAEB01012402">
    <property type="protein sequence ID" value="SBQ58929.1"/>
    <property type="molecule type" value="Transcribed_RNA"/>
</dbReference>
<feature type="non-terminal residue" evidence="1">
    <location>
        <position position="67"/>
    </location>
</feature>
<name>A0A1A8FLC3_9TELE</name>
<reference evidence="1" key="1">
    <citation type="submission" date="2016-05" db="EMBL/GenBank/DDBJ databases">
        <authorList>
            <person name="Lavstsen T."/>
            <person name="Jespersen J.S."/>
        </authorList>
    </citation>
    <scope>NUCLEOTIDE SEQUENCE</scope>
    <source>
        <tissue evidence="1">Brain</tissue>
    </source>
</reference>
<evidence type="ECO:0000313" key="1">
    <source>
        <dbReference type="EMBL" id="SBQ58929.1"/>
    </source>
</evidence>
<protein>
    <submittedName>
        <fullName evidence="1">Uncharacterized protein</fullName>
    </submittedName>
</protein>
<organism evidence="1">
    <name type="scientific">Nothobranchius korthausae</name>
    <dbReference type="NCBI Taxonomy" id="1143690"/>
    <lineage>
        <taxon>Eukaryota</taxon>
        <taxon>Metazoa</taxon>
        <taxon>Chordata</taxon>
        <taxon>Craniata</taxon>
        <taxon>Vertebrata</taxon>
        <taxon>Euteleostomi</taxon>
        <taxon>Actinopterygii</taxon>
        <taxon>Neopterygii</taxon>
        <taxon>Teleostei</taxon>
        <taxon>Neoteleostei</taxon>
        <taxon>Acanthomorphata</taxon>
        <taxon>Ovalentaria</taxon>
        <taxon>Atherinomorphae</taxon>
        <taxon>Cyprinodontiformes</taxon>
        <taxon>Nothobranchiidae</taxon>
        <taxon>Nothobranchius</taxon>
    </lineage>
</organism>
<feature type="non-terminal residue" evidence="1">
    <location>
        <position position="1"/>
    </location>
</feature>
<reference evidence="1" key="2">
    <citation type="submission" date="2016-06" db="EMBL/GenBank/DDBJ databases">
        <title>The genome of a short-lived fish provides insights into sex chromosome evolution and the genetic control of aging.</title>
        <authorList>
            <person name="Reichwald K."/>
            <person name="Felder M."/>
            <person name="Petzold A."/>
            <person name="Koch P."/>
            <person name="Groth M."/>
            <person name="Platzer M."/>
        </authorList>
    </citation>
    <scope>NUCLEOTIDE SEQUENCE</scope>
    <source>
        <tissue evidence="1">Brain</tissue>
    </source>
</reference>